<evidence type="ECO:0000313" key="3">
    <source>
        <dbReference type="Proteomes" id="UP001589810"/>
    </source>
</evidence>
<reference evidence="2 3" key="1">
    <citation type="submission" date="2024-09" db="EMBL/GenBank/DDBJ databases">
        <authorList>
            <person name="Sun Q."/>
            <person name="Mori K."/>
        </authorList>
    </citation>
    <scope>NUCLEOTIDE SEQUENCE [LARGE SCALE GENOMIC DNA]</scope>
    <source>
        <strain evidence="2 3">TBRC 1432</strain>
    </source>
</reference>
<name>A0ABV6MPW8_9PSEU</name>
<dbReference type="PROSITE" id="PS51257">
    <property type="entry name" value="PROKAR_LIPOPROTEIN"/>
    <property type="match status" value="1"/>
</dbReference>
<gene>
    <name evidence="2" type="ORF">ACFFH7_10545</name>
</gene>
<dbReference type="EMBL" id="JBHLUD010000002">
    <property type="protein sequence ID" value="MFC0541921.1"/>
    <property type="molecule type" value="Genomic_DNA"/>
</dbReference>
<dbReference type="Proteomes" id="UP001589810">
    <property type="component" value="Unassembled WGS sequence"/>
</dbReference>
<evidence type="ECO:0000259" key="1">
    <source>
        <dbReference type="Pfam" id="PF00691"/>
    </source>
</evidence>
<comment type="caution">
    <text evidence="2">The sequence shown here is derived from an EMBL/GenBank/DDBJ whole genome shotgun (WGS) entry which is preliminary data.</text>
</comment>
<feature type="domain" description="OmpA-like" evidence="1">
    <location>
        <begin position="289"/>
        <end position="353"/>
    </location>
</feature>
<protein>
    <submittedName>
        <fullName evidence="2">OmpA family protein</fullName>
    </submittedName>
</protein>
<dbReference type="InterPro" id="IPR036737">
    <property type="entry name" value="OmpA-like_sf"/>
</dbReference>
<proteinExistence type="predicted"/>
<evidence type="ECO:0000313" key="2">
    <source>
        <dbReference type="EMBL" id="MFC0541921.1"/>
    </source>
</evidence>
<organism evidence="2 3">
    <name type="scientific">Kutzneria chonburiensis</name>
    <dbReference type="NCBI Taxonomy" id="1483604"/>
    <lineage>
        <taxon>Bacteria</taxon>
        <taxon>Bacillati</taxon>
        <taxon>Actinomycetota</taxon>
        <taxon>Actinomycetes</taxon>
        <taxon>Pseudonocardiales</taxon>
        <taxon>Pseudonocardiaceae</taxon>
        <taxon>Kutzneria</taxon>
    </lineage>
</organism>
<dbReference type="SUPFAM" id="SSF103088">
    <property type="entry name" value="OmpA-like"/>
    <property type="match status" value="1"/>
</dbReference>
<dbReference type="Gene3D" id="3.30.1330.60">
    <property type="entry name" value="OmpA-like domain"/>
    <property type="match status" value="1"/>
</dbReference>
<keyword evidence="3" id="KW-1185">Reference proteome</keyword>
<dbReference type="InterPro" id="IPR006665">
    <property type="entry name" value="OmpA-like"/>
</dbReference>
<dbReference type="Pfam" id="PF00691">
    <property type="entry name" value="OmpA"/>
    <property type="match status" value="1"/>
</dbReference>
<sequence>MTSTAKQLVATIIAIVVFTGSLTSCGEFKPPRDAGEIALVVGGRANMPRPQLVSKAREYFKESVLSRDHLVVVGVSGKPEVQLDMQLESKCNSDSGCEGTVSDYEDMLSNDVFNALRAKTPEADTLGAILLAAEVQHQSSKTGPKRIVVIDNALQTSGDLRLQAPGALAADAGKVIEQLGGNSGKLKPLAGTEVLLTGLGSVAAPQPELSLDEQNQLKGLWTKVLSATGAKVVPDLTTFTNTPPLDNLPTVTPVLPPKRIDDPKGVGCARFREDQVGFLPDKSVFADAKRVQDVLAPIAETLREKKIAVTVTGTTALPEDAPFTLSTQRAQAVVKELTNQGVPGSLLQAGGVGTNFAGYVPPYDATGQFIETLAVQNRLVIIAPVGQPCP</sequence>
<accession>A0ABV6MPW8</accession>
<dbReference type="RefSeq" id="WP_273942043.1">
    <property type="nucleotide sequence ID" value="NZ_CP097263.1"/>
</dbReference>